<dbReference type="InterPro" id="IPR053737">
    <property type="entry name" value="Type_II_TA_Toxin"/>
</dbReference>
<evidence type="ECO:0000313" key="4">
    <source>
        <dbReference type="Proteomes" id="UP001063166"/>
    </source>
</evidence>
<keyword evidence="4" id="KW-1185">Reference proteome</keyword>
<dbReference type="Pfam" id="PF02661">
    <property type="entry name" value="Fic"/>
    <property type="match status" value="1"/>
</dbReference>
<reference evidence="3" key="1">
    <citation type="submission" date="2022-07" db="EMBL/GenBank/DDBJ databases">
        <title>The genome of Lyophyllum shimeji provides insight into the initial evolution of ectomycorrhizal fungal genome.</title>
        <authorList>
            <person name="Kobayashi Y."/>
            <person name="Shibata T."/>
            <person name="Hirakawa H."/>
            <person name="Shigenobu S."/>
            <person name="Nishiyama T."/>
            <person name="Yamada A."/>
            <person name="Hasebe M."/>
            <person name="Kawaguchi M."/>
        </authorList>
    </citation>
    <scope>NUCLEOTIDE SEQUENCE</scope>
    <source>
        <strain evidence="3">AT787</strain>
    </source>
</reference>
<dbReference type="AlphaFoldDB" id="A0A9P3PYC6"/>
<comment type="caution">
    <text evidence="3">The sequence shown here is derived from an EMBL/GenBank/DDBJ whole genome shotgun (WGS) entry which is preliminary data.</text>
</comment>
<dbReference type="NCBIfam" id="TIGR01550">
    <property type="entry name" value="DOC_P1"/>
    <property type="match status" value="1"/>
</dbReference>
<accession>A0A9P3PYC6</accession>
<organism evidence="3 4">
    <name type="scientific">Lyophyllum shimeji</name>
    <name type="common">Hon-shimeji</name>
    <name type="synonym">Tricholoma shimeji</name>
    <dbReference type="NCBI Taxonomy" id="47721"/>
    <lineage>
        <taxon>Eukaryota</taxon>
        <taxon>Fungi</taxon>
        <taxon>Dikarya</taxon>
        <taxon>Basidiomycota</taxon>
        <taxon>Agaricomycotina</taxon>
        <taxon>Agaricomycetes</taxon>
        <taxon>Agaricomycetidae</taxon>
        <taxon>Agaricales</taxon>
        <taxon>Tricholomatineae</taxon>
        <taxon>Lyophyllaceae</taxon>
        <taxon>Lyophyllum</taxon>
    </lineage>
</organism>
<feature type="compositionally biased region" description="Basic residues" evidence="1">
    <location>
        <begin position="161"/>
        <end position="170"/>
    </location>
</feature>
<name>A0A9P3PYC6_LYOSH</name>
<feature type="region of interest" description="Disordered" evidence="1">
    <location>
        <begin position="139"/>
        <end position="170"/>
    </location>
</feature>
<sequence length="170" mass="19064">MMTVRLARIFTPEYARRVNAQIVYPCQARVVKPNELESALARPVNVARYEPDRPVEYLAATLSYGLIKGHPFFDGNKRTAFFLANEYLRAHGLPGLLEECEDDRSLFGVADRHINVAAGLLDVAGLDQAHQVELDKVVKPGGTQDNSHCANEGARSPSGYTKKRERERRR</sequence>
<dbReference type="InterPro" id="IPR006440">
    <property type="entry name" value="Doc"/>
</dbReference>
<dbReference type="Proteomes" id="UP001063166">
    <property type="component" value="Unassembled WGS sequence"/>
</dbReference>
<dbReference type="EMBL" id="BRPK01000013">
    <property type="protein sequence ID" value="GLB43396.1"/>
    <property type="molecule type" value="Genomic_DNA"/>
</dbReference>
<evidence type="ECO:0000256" key="1">
    <source>
        <dbReference type="SAM" id="MobiDB-lite"/>
    </source>
</evidence>
<gene>
    <name evidence="3" type="ORF">LshimejAT787_1302970</name>
</gene>
<dbReference type="PROSITE" id="PS51459">
    <property type="entry name" value="FIDO"/>
    <property type="match status" value="1"/>
</dbReference>
<dbReference type="SUPFAM" id="SSF140931">
    <property type="entry name" value="Fic-like"/>
    <property type="match status" value="1"/>
</dbReference>
<proteinExistence type="predicted"/>
<evidence type="ECO:0000259" key="2">
    <source>
        <dbReference type="PROSITE" id="PS51459"/>
    </source>
</evidence>
<dbReference type="OrthoDB" id="3049701at2759"/>
<dbReference type="Gene3D" id="1.20.120.1870">
    <property type="entry name" value="Fic/DOC protein, Fido domain"/>
    <property type="match status" value="1"/>
</dbReference>
<feature type="domain" description="Fido" evidence="2">
    <location>
        <begin position="10"/>
        <end position="129"/>
    </location>
</feature>
<dbReference type="PANTHER" id="PTHR39426">
    <property type="entry name" value="HOMOLOGY TO DEATH-ON-CURING PROTEIN OF PHAGE P1"/>
    <property type="match status" value="1"/>
</dbReference>
<dbReference type="PANTHER" id="PTHR39426:SF1">
    <property type="entry name" value="HOMOLOGY TO DEATH-ON-CURING PROTEIN OF PHAGE P1"/>
    <property type="match status" value="1"/>
</dbReference>
<protein>
    <submittedName>
        <fullName evidence="3">Fic/DOC family protein</fullName>
    </submittedName>
</protein>
<evidence type="ECO:0000313" key="3">
    <source>
        <dbReference type="EMBL" id="GLB43396.1"/>
    </source>
</evidence>
<dbReference type="InterPro" id="IPR036597">
    <property type="entry name" value="Fido-like_dom_sf"/>
</dbReference>
<dbReference type="GO" id="GO:0016301">
    <property type="term" value="F:kinase activity"/>
    <property type="evidence" value="ECO:0007669"/>
    <property type="project" value="InterPro"/>
</dbReference>
<dbReference type="InterPro" id="IPR003812">
    <property type="entry name" value="Fido"/>
</dbReference>